<dbReference type="AlphaFoldDB" id="B1HNW5"/>
<dbReference type="HOGENOM" id="CLU_3312333_0_0_9"/>
<gene>
    <name evidence="1" type="ordered locus">Bsph_4734</name>
</gene>
<evidence type="ECO:0000313" key="1">
    <source>
        <dbReference type="EMBL" id="ACA42178.1"/>
    </source>
</evidence>
<dbReference type="KEGG" id="lsp:Bsph_4734"/>
<protein>
    <submittedName>
        <fullName evidence="1">Uncharacterized protein</fullName>
    </submittedName>
</protein>
<reference evidence="1 2" key="1">
    <citation type="journal article" date="2008" name="J. Bacteriol.">
        <title>Complete genome sequence of the mosquitocidal bacterium Bacillus sphaericus C3-41 and comparison with those of closely related Bacillus species.</title>
        <authorList>
            <person name="Hu X."/>
            <person name="Fan W."/>
            <person name="Han B."/>
            <person name="Liu H."/>
            <person name="Zheng D."/>
            <person name="Li Q."/>
            <person name="Dong W."/>
            <person name="Yan J."/>
            <person name="Gao M."/>
            <person name="Berry C."/>
            <person name="Yuan Z."/>
        </authorList>
    </citation>
    <scope>NUCLEOTIDE SEQUENCE [LARGE SCALE GENOMIC DNA]</scope>
    <source>
        <strain evidence="1 2">C3-41</strain>
    </source>
</reference>
<accession>B1HNW5</accession>
<dbReference type="EMBL" id="CP000817">
    <property type="protein sequence ID" value="ACA42178.1"/>
    <property type="molecule type" value="Genomic_DNA"/>
</dbReference>
<name>B1HNW5_LYSSC</name>
<organism evidence="1 2">
    <name type="scientific">Lysinibacillus sphaericus (strain C3-41)</name>
    <dbReference type="NCBI Taxonomy" id="444177"/>
    <lineage>
        <taxon>Bacteria</taxon>
        <taxon>Bacillati</taxon>
        <taxon>Bacillota</taxon>
        <taxon>Bacilli</taxon>
        <taxon>Bacillales</taxon>
        <taxon>Bacillaceae</taxon>
        <taxon>Lysinibacillus</taxon>
    </lineage>
</organism>
<evidence type="ECO:0000313" key="2">
    <source>
        <dbReference type="Proteomes" id="UP000002164"/>
    </source>
</evidence>
<dbReference type="EnsemblBacteria" id="ACA42178">
    <property type="protein sequence ID" value="ACA42178"/>
    <property type="gene ID" value="Bsph_4734"/>
</dbReference>
<proteinExistence type="predicted"/>
<dbReference type="Proteomes" id="UP000002164">
    <property type="component" value="Chromosome"/>
</dbReference>
<sequence>MLLLNDPIFVMKIPDSLRAKYDNVYTFTTDDINLGEVES</sequence>